<protein>
    <submittedName>
        <fullName evidence="5">Sugar O-acyltransferase (Sialic acid O-acetyltransferase NeuD family)</fullName>
    </submittedName>
</protein>
<feature type="binding site" evidence="3">
    <location>
        <begin position="10"/>
        <end position="12"/>
    </location>
    <ligand>
        <name>substrate</name>
    </ligand>
</feature>
<dbReference type="GO" id="GO:0016746">
    <property type="term" value="F:acyltransferase activity"/>
    <property type="evidence" value="ECO:0007669"/>
    <property type="project" value="UniProtKB-KW"/>
</dbReference>
<gene>
    <name evidence="5" type="ORF">DFQ11_102120</name>
</gene>
<dbReference type="PANTHER" id="PTHR43300:SF7">
    <property type="entry name" value="UDP-N-ACETYLBACILLOSAMINE N-ACETYLTRANSFERASE"/>
    <property type="match status" value="1"/>
</dbReference>
<evidence type="ECO:0000256" key="2">
    <source>
        <dbReference type="PIRSR" id="PIRSR620019-1"/>
    </source>
</evidence>
<dbReference type="RefSeq" id="WP_110474945.1">
    <property type="nucleotide sequence ID" value="NZ_BMWQ01000002.1"/>
</dbReference>
<dbReference type="Proteomes" id="UP000248054">
    <property type="component" value="Unassembled WGS sequence"/>
</dbReference>
<dbReference type="Pfam" id="PF17836">
    <property type="entry name" value="PglD_N"/>
    <property type="match status" value="1"/>
</dbReference>
<evidence type="ECO:0000256" key="1">
    <source>
        <dbReference type="ARBA" id="ARBA00007274"/>
    </source>
</evidence>
<proteinExistence type="inferred from homology"/>
<dbReference type="Gene3D" id="2.160.10.10">
    <property type="entry name" value="Hexapeptide repeat proteins"/>
    <property type="match status" value="1"/>
</dbReference>
<evidence type="ECO:0000259" key="4">
    <source>
        <dbReference type="Pfam" id="PF17836"/>
    </source>
</evidence>
<dbReference type="InterPro" id="IPR011004">
    <property type="entry name" value="Trimer_LpxA-like_sf"/>
</dbReference>
<keyword evidence="5" id="KW-0012">Acyltransferase</keyword>
<reference evidence="5 6" key="1">
    <citation type="submission" date="2018-06" db="EMBL/GenBank/DDBJ databases">
        <title>Genomic Encyclopedia of Type Strains, Phase III (KMG-III): the genomes of soil and plant-associated and newly described type strains.</title>
        <authorList>
            <person name="Whitman W."/>
        </authorList>
    </citation>
    <scope>NUCLEOTIDE SEQUENCE [LARGE SCALE GENOMIC DNA]</scope>
    <source>
        <strain evidence="5 6">CECT 7945</strain>
    </source>
</reference>
<feature type="active site" description="Proton acceptor" evidence="2">
    <location>
        <position position="140"/>
    </location>
</feature>
<dbReference type="CDD" id="cd03360">
    <property type="entry name" value="LbH_AT_putative"/>
    <property type="match status" value="1"/>
</dbReference>
<evidence type="ECO:0000313" key="5">
    <source>
        <dbReference type="EMBL" id="PYE81546.1"/>
    </source>
</evidence>
<dbReference type="InterPro" id="IPR050179">
    <property type="entry name" value="Trans_hexapeptide_repeat"/>
</dbReference>
<keyword evidence="5" id="KW-0808">Transferase</keyword>
<evidence type="ECO:0000256" key="3">
    <source>
        <dbReference type="PIRSR" id="PIRSR620019-2"/>
    </source>
</evidence>
<dbReference type="EMBL" id="QJTD01000002">
    <property type="protein sequence ID" value="PYE81546.1"/>
    <property type="molecule type" value="Genomic_DNA"/>
</dbReference>
<accession>A0A2V4WWD9</accession>
<evidence type="ECO:0000313" key="6">
    <source>
        <dbReference type="Proteomes" id="UP000248054"/>
    </source>
</evidence>
<feature type="binding site" evidence="3">
    <location>
        <position position="71"/>
    </location>
    <ligand>
        <name>substrate</name>
    </ligand>
</feature>
<dbReference type="Gene3D" id="3.40.50.20">
    <property type="match status" value="1"/>
</dbReference>
<dbReference type="InterPro" id="IPR041561">
    <property type="entry name" value="PglD_N"/>
</dbReference>
<dbReference type="AlphaFoldDB" id="A0A2V4WWD9"/>
<feature type="site" description="Increases basicity of active site His" evidence="2">
    <location>
        <position position="141"/>
    </location>
</feature>
<dbReference type="PANTHER" id="PTHR43300">
    <property type="entry name" value="ACETYLTRANSFERASE"/>
    <property type="match status" value="1"/>
</dbReference>
<dbReference type="NCBIfam" id="TIGR03570">
    <property type="entry name" value="NeuD_NnaD"/>
    <property type="match status" value="1"/>
</dbReference>
<dbReference type="SUPFAM" id="SSF51161">
    <property type="entry name" value="Trimeric LpxA-like enzymes"/>
    <property type="match status" value="1"/>
</dbReference>
<sequence length="221" mass="23576">MENILIYGASGHAKMIIDIVQKNNNYTIKGFIDSYKPIGKVIKGYKILGCLEQLPALVEELDINAVVVAVGDNFTRHRAYNKIKNLVPHVKFASIIHPSAILASDVKIEEGTVIMANVIINANAKVGKLCILNSASSLGHDSTMSDFSSLASRATIAGNVQIGFCSAICLSVTVIQNIKIGNNTVIGAGSLVIRSIGDLKLAFGNPIDVVKHRGADSKYLS</sequence>
<name>A0A2V4WWD9_9FLAO</name>
<organism evidence="5 6">
    <name type="scientific">Winogradskyella epiphytica</name>
    <dbReference type="NCBI Taxonomy" id="262005"/>
    <lineage>
        <taxon>Bacteria</taxon>
        <taxon>Pseudomonadati</taxon>
        <taxon>Bacteroidota</taxon>
        <taxon>Flavobacteriia</taxon>
        <taxon>Flavobacteriales</taxon>
        <taxon>Flavobacteriaceae</taxon>
        <taxon>Winogradskyella</taxon>
    </lineage>
</organism>
<feature type="domain" description="PglD N-terminal" evidence="4">
    <location>
        <begin position="3"/>
        <end position="83"/>
    </location>
</feature>
<dbReference type="InterPro" id="IPR020019">
    <property type="entry name" value="AcTrfase_PglD-like"/>
</dbReference>
<keyword evidence="6" id="KW-1185">Reference proteome</keyword>
<comment type="similarity">
    <text evidence="1">Belongs to the transferase hexapeptide repeat family.</text>
</comment>
<comment type="caution">
    <text evidence="5">The sequence shown here is derived from an EMBL/GenBank/DDBJ whole genome shotgun (WGS) entry which is preliminary data.</text>
</comment>
<dbReference type="OrthoDB" id="9794407at2"/>